<evidence type="ECO:0000256" key="2">
    <source>
        <dbReference type="ARBA" id="ARBA00022448"/>
    </source>
</evidence>
<dbReference type="PANTHER" id="PTHR45826">
    <property type="entry name" value="POLYAMINE TRANSPORTER PUT1"/>
    <property type="match status" value="1"/>
</dbReference>
<feature type="transmembrane region" description="Helical" evidence="8">
    <location>
        <begin position="337"/>
        <end position="354"/>
    </location>
</feature>
<name>A0A0L0FQS1_9EUKA</name>
<protein>
    <recommendedName>
        <fullName evidence="11">Amino acid permease/ SLC12A domain-containing protein</fullName>
    </recommendedName>
</protein>
<keyword evidence="10" id="KW-1185">Reference proteome</keyword>
<dbReference type="AlphaFoldDB" id="A0A0L0FQS1"/>
<dbReference type="GO" id="GO:0015203">
    <property type="term" value="F:polyamine transmembrane transporter activity"/>
    <property type="evidence" value="ECO:0007669"/>
    <property type="project" value="UniProtKB-ARBA"/>
</dbReference>
<dbReference type="EMBL" id="KQ242359">
    <property type="protein sequence ID" value="KNC79137.1"/>
    <property type="molecule type" value="Genomic_DNA"/>
</dbReference>
<dbReference type="GO" id="GO:0005886">
    <property type="term" value="C:plasma membrane"/>
    <property type="evidence" value="ECO:0007669"/>
    <property type="project" value="UniProtKB-SubCell"/>
</dbReference>
<keyword evidence="5 8" id="KW-1133">Transmembrane helix</keyword>
<evidence type="ECO:0000256" key="4">
    <source>
        <dbReference type="ARBA" id="ARBA00022692"/>
    </source>
</evidence>
<feature type="transmembrane region" description="Helical" evidence="8">
    <location>
        <begin position="96"/>
        <end position="117"/>
    </location>
</feature>
<keyword evidence="4 8" id="KW-0812">Transmembrane</keyword>
<dbReference type="Gene3D" id="1.20.1740.10">
    <property type="entry name" value="Amino acid/polyamine transporter I"/>
    <property type="match status" value="1"/>
</dbReference>
<feature type="transmembrane region" description="Helical" evidence="8">
    <location>
        <begin position="129"/>
        <end position="148"/>
    </location>
</feature>
<evidence type="ECO:0000256" key="1">
    <source>
        <dbReference type="ARBA" id="ARBA00004651"/>
    </source>
</evidence>
<dbReference type="eggNOG" id="KOG1287">
    <property type="taxonomic scope" value="Eukaryota"/>
</dbReference>
<dbReference type="InterPro" id="IPR002293">
    <property type="entry name" value="AA/rel_permease1"/>
</dbReference>
<accession>A0A0L0FQS1</accession>
<evidence type="ECO:0008006" key="11">
    <source>
        <dbReference type="Google" id="ProtNLM"/>
    </source>
</evidence>
<dbReference type="InterPro" id="IPR044566">
    <property type="entry name" value="RMV1-like"/>
</dbReference>
<comment type="subcellular location">
    <subcellularLocation>
        <location evidence="1">Cell membrane</location>
        <topology evidence="1">Multi-pass membrane protein</topology>
    </subcellularLocation>
</comment>
<feature type="transmembrane region" description="Helical" evidence="8">
    <location>
        <begin position="49"/>
        <end position="69"/>
    </location>
</feature>
<keyword evidence="3" id="KW-1003">Cell membrane</keyword>
<feature type="transmembrane region" description="Helical" evidence="8">
    <location>
        <begin position="20"/>
        <end position="37"/>
    </location>
</feature>
<keyword evidence="2" id="KW-0813">Transport</keyword>
<evidence type="ECO:0000256" key="7">
    <source>
        <dbReference type="ARBA" id="ARBA00024041"/>
    </source>
</evidence>
<reference evidence="9 10" key="1">
    <citation type="submission" date="2011-02" db="EMBL/GenBank/DDBJ databases">
        <title>The Genome Sequence of Sphaeroforma arctica JP610.</title>
        <authorList>
            <consortium name="The Broad Institute Genome Sequencing Platform"/>
            <person name="Russ C."/>
            <person name="Cuomo C."/>
            <person name="Young S.K."/>
            <person name="Zeng Q."/>
            <person name="Gargeya S."/>
            <person name="Alvarado L."/>
            <person name="Berlin A."/>
            <person name="Chapman S.B."/>
            <person name="Chen Z."/>
            <person name="Freedman E."/>
            <person name="Gellesch M."/>
            <person name="Goldberg J."/>
            <person name="Griggs A."/>
            <person name="Gujja S."/>
            <person name="Heilman E."/>
            <person name="Heiman D."/>
            <person name="Howarth C."/>
            <person name="Mehta T."/>
            <person name="Neiman D."/>
            <person name="Pearson M."/>
            <person name="Roberts A."/>
            <person name="Saif S."/>
            <person name="Shea T."/>
            <person name="Shenoy N."/>
            <person name="Sisk P."/>
            <person name="Stolte C."/>
            <person name="Sykes S."/>
            <person name="White J."/>
            <person name="Yandava C."/>
            <person name="Burger G."/>
            <person name="Gray M.W."/>
            <person name="Holland P.W.H."/>
            <person name="King N."/>
            <person name="Lang F.B.F."/>
            <person name="Roger A.J."/>
            <person name="Ruiz-Trillo I."/>
            <person name="Haas B."/>
            <person name="Nusbaum C."/>
            <person name="Birren B."/>
        </authorList>
    </citation>
    <scope>NUCLEOTIDE SEQUENCE [LARGE SCALE GENOMIC DNA]</scope>
    <source>
        <strain evidence="9 10">JP610</strain>
    </source>
</reference>
<feature type="transmembrane region" description="Helical" evidence="8">
    <location>
        <begin position="417"/>
        <end position="438"/>
    </location>
</feature>
<feature type="transmembrane region" description="Helical" evidence="8">
    <location>
        <begin position="360"/>
        <end position="379"/>
    </location>
</feature>
<keyword evidence="6 8" id="KW-0472">Membrane</keyword>
<dbReference type="RefSeq" id="XP_014153039.1">
    <property type="nucleotide sequence ID" value="XM_014297564.1"/>
</dbReference>
<feature type="transmembrane region" description="Helical" evidence="8">
    <location>
        <begin position="236"/>
        <end position="262"/>
    </location>
</feature>
<gene>
    <name evidence="9" type="ORF">SARC_08464</name>
</gene>
<feature type="transmembrane region" description="Helical" evidence="8">
    <location>
        <begin position="282"/>
        <end position="306"/>
    </location>
</feature>
<evidence type="ECO:0000256" key="6">
    <source>
        <dbReference type="ARBA" id="ARBA00023136"/>
    </source>
</evidence>
<evidence type="ECO:0000313" key="10">
    <source>
        <dbReference type="Proteomes" id="UP000054560"/>
    </source>
</evidence>
<sequence>RDRMGSAASVLSVRQGLGVIQLATIIFFEVCGGPYGIEPLISSGRPLHAIVGLIIMPIVWSIPIALVTAELSSQYPETGGQVMWCHRSFGLKWTYIQGYMSFFGNLLDTAATPVMVLDYMEVVTGERSSLERFAAGFTALVFITYLNIRGVEMVGTASVVFAFLCISPFILFVALGIKYIDTSIWAISDEFDFKPFSFDSKFATFLTCLVWNTSGYDMAGACAGEVENPKKVYPKALLITVTLVSLIYIAPLMIGVCVPGAMDYDLWEDGYFGTGVALALGGPWFAVVMGVVGAMASLGQLNSLLLGSSRELYCMSNLGLTPQILDRVHPKFLTPHYSVLFFSACVAPLILFDFDTLVEVSTFLDSIAFVIFFASYLKLKSETHKTLEMRESGAVFSANDQELLLGRNIDDGFQVPGGMTGGIVICIPPMLVCVLVVLVCSVTTWIACVSVVALMFIVWMAWLGPRLSHKSS</sequence>
<feature type="non-terminal residue" evidence="9">
    <location>
        <position position="1"/>
    </location>
</feature>
<feature type="transmembrane region" description="Helical" evidence="8">
    <location>
        <begin position="444"/>
        <end position="463"/>
    </location>
</feature>
<evidence type="ECO:0000256" key="8">
    <source>
        <dbReference type="SAM" id="Phobius"/>
    </source>
</evidence>
<evidence type="ECO:0000256" key="5">
    <source>
        <dbReference type="ARBA" id="ARBA00022989"/>
    </source>
</evidence>
<dbReference type="GeneID" id="25908968"/>
<organism evidence="9 10">
    <name type="scientific">Sphaeroforma arctica JP610</name>
    <dbReference type="NCBI Taxonomy" id="667725"/>
    <lineage>
        <taxon>Eukaryota</taxon>
        <taxon>Ichthyosporea</taxon>
        <taxon>Ichthyophonida</taxon>
        <taxon>Sphaeroforma</taxon>
    </lineage>
</organism>
<feature type="transmembrane region" description="Helical" evidence="8">
    <location>
        <begin position="154"/>
        <end position="177"/>
    </location>
</feature>
<dbReference type="OrthoDB" id="5982228at2759"/>
<evidence type="ECO:0000256" key="3">
    <source>
        <dbReference type="ARBA" id="ARBA00022475"/>
    </source>
</evidence>
<dbReference type="STRING" id="667725.A0A0L0FQS1"/>
<proteinExistence type="inferred from homology"/>
<dbReference type="Pfam" id="PF13520">
    <property type="entry name" value="AA_permease_2"/>
    <property type="match status" value="1"/>
</dbReference>
<dbReference type="Proteomes" id="UP000054560">
    <property type="component" value="Unassembled WGS sequence"/>
</dbReference>
<dbReference type="PANTHER" id="PTHR45826:SF2">
    <property type="entry name" value="AMINO ACID TRANSPORTER"/>
    <property type="match status" value="1"/>
</dbReference>
<comment type="similarity">
    <text evidence="7">Belongs to the amino acid-polyamine-organocation (APC) superfamily. Polyamine:cation symporter (PHS) (TC 2.A.3.12) family.</text>
</comment>
<evidence type="ECO:0000313" key="9">
    <source>
        <dbReference type="EMBL" id="KNC79137.1"/>
    </source>
</evidence>